<keyword evidence="6" id="KW-0408">Iron</keyword>
<keyword evidence="5" id="KW-0862">Zinc</keyword>
<dbReference type="AlphaFoldDB" id="A0A1P8F5P8"/>
<gene>
    <name evidence="10" type="primary">thiC</name>
    <name evidence="10" type="ORF">Dform_00448</name>
</gene>
<dbReference type="InterPro" id="IPR002817">
    <property type="entry name" value="ThiC/BzaA/B"/>
</dbReference>
<dbReference type="SFLD" id="SFLDG01114">
    <property type="entry name" value="phosphomethylpyrimidine_syntha"/>
    <property type="match status" value="1"/>
</dbReference>
<dbReference type="Gene3D" id="6.10.250.620">
    <property type="match status" value="1"/>
</dbReference>
<dbReference type="GO" id="GO:0070284">
    <property type="term" value="F:phosphomethylpyrimidine synthase activity"/>
    <property type="evidence" value="ECO:0007669"/>
    <property type="project" value="UniProtKB-EC"/>
</dbReference>
<dbReference type="NCBIfam" id="NF009895">
    <property type="entry name" value="PRK13352.1"/>
    <property type="match status" value="1"/>
</dbReference>
<dbReference type="GO" id="GO:0046872">
    <property type="term" value="F:metal ion binding"/>
    <property type="evidence" value="ECO:0007669"/>
    <property type="project" value="UniProtKB-KW"/>
</dbReference>
<keyword evidence="11" id="KW-1185">Reference proteome</keyword>
<protein>
    <recommendedName>
        <fullName evidence="9">Phosphomethylpyrimidine synthase</fullName>
        <ecNumber evidence="9">4.1.99.17</ecNumber>
    </recommendedName>
</protein>
<dbReference type="Proteomes" id="UP000185934">
    <property type="component" value="Chromosome"/>
</dbReference>
<comment type="cofactor">
    <cofactor evidence="1">
        <name>[4Fe-4S] cluster</name>
        <dbReference type="ChEBI" id="CHEBI:49883"/>
    </cofactor>
</comment>
<dbReference type="SFLD" id="SFLDF00407">
    <property type="entry name" value="phosphomethylpyrimidine_syntha"/>
    <property type="match status" value="1"/>
</dbReference>
<accession>A0A1P8F5P8</accession>
<sequence length="432" mass="46539">MLTVEELTKGLTPEQIEAAAETEGVSPETIRKEVEDGTIVVPCNPAHRGLKPVAIGKGLRTKVSASIGIDSWDGTVAGELEKLRVALDAGTHAIMDLSIAGDMDGARRAILEASPVPVGTLPMYQTIAEAAQKHGSSLAMTPEQMLEIIERQAADGVDFLALHCATTMATVERAKAEGRIDPLVSYGGSHLVGWMIHHKKENPLYENYDRILEIAKKYGVTLSLADGMRPGCLADSLGGAQVQELVILGELVARARNAGVQIMIKGPGHMPLNHVKDTITLQKSLCKGAPYFVFGPLLTDLGVGYDHINAAIGGALSSWHGADFLCYVTPAEHIGNPDASQVRQGVIAARVAAHAGDLARGLPEAVQWDLDMSNARRDLKWKEQIRLSIDPQHAQHIRLTRNDGDIETCAMCGKFCAMKIIADHMHFKRHSC</sequence>
<keyword evidence="8 10" id="KW-0456">Lyase</keyword>
<dbReference type="STRING" id="1839801.Dform_00448"/>
<evidence type="ECO:0000256" key="9">
    <source>
        <dbReference type="NCBIfam" id="TIGR00190"/>
    </source>
</evidence>
<keyword evidence="4" id="KW-0479">Metal-binding</keyword>
<dbReference type="PANTHER" id="PTHR30557">
    <property type="entry name" value="THIAMINE BIOSYNTHESIS PROTEIN THIC"/>
    <property type="match status" value="1"/>
</dbReference>
<keyword evidence="3" id="KW-0949">S-adenosyl-L-methionine</keyword>
<evidence type="ECO:0000256" key="4">
    <source>
        <dbReference type="ARBA" id="ARBA00022723"/>
    </source>
</evidence>
<dbReference type="Gene3D" id="3.20.20.540">
    <property type="entry name" value="Radical SAM ThiC family, central domain"/>
    <property type="match status" value="1"/>
</dbReference>
<evidence type="ECO:0000256" key="2">
    <source>
        <dbReference type="ARBA" id="ARBA00022485"/>
    </source>
</evidence>
<evidence type="ECO:0000256" key="7">
    <source>
        <dbReference type="ARBA" id="ARBA00023014"/>
    </source>
</evidence>
<dbReference type="Pfam" id="PF01964">
    <property type="entry name" value="ThiC_Rad_SAM"/>
    <property type="match status" value="1"/>
</dbReference>
<dbReference type="EC" id="4.1.99.17" evidence="9"/>
<evidence type="ECO:0000256" key="3">
    <source>
        <dbReference type="ARBA" id="ARBA00022691"/>
    </source>
</evidence>
<evidence type="ECO:0000256" key="1">
    <source>
        <dbReference type="ARBA" id="ARBA00001966"/>
    </source>
</evidence>
<dbReference type="InterPro" id="IPR038521">
    <property type="entry name" value="ThiC/Bza_core_dom"/>
</dbReference>
<dbReference type="OrthoDB" id="9805897at2"/>
<dbReference type="NCBIfam" id="TIGR00190">
    <property type="entry name" value="thiC"/>
    <property type="match status" value="1"/>
</dbReference>
<dbReference type="KEGG" id="dfo:Dform_00448"/>
<keyword evidence="7" id="KW-0411">Iron-sulfur</keyword>
<dbReference type="EMBL" id="CP018258">
    <property type="protein sequence ID" value="APV43804.1"/>
    <property type="molecule type" value="Genomic_DNA"/>
</dbReference>
<dbReference type="PANTHER" id="PTHR30557:SF1">
    <property type="entry name" value="PHOSPHOMETHYLPYRIMIDINE SYNTHASE, CHLOROPLASTIC"/>
    <property type="match status" value="1"/>
</dbReference>
<evidence type="ECO:0000256" key="8">
    <source>
        <dbReference type="ARBA" id="ARBA00023239"/>
    </source>
</evidence>
<name>A0A1P8F5P8_9CHLR</name>
<evidence type="ECO:0000256" key="5">
    <source>
        <dbReference type="ARBA" id="ARBA00022833"/>
    </source>
</evidence>
<dbReference type="GO" id="GO:0009228">
    <property type="term" value="P:thiamine biosynthetic process"/>
    <property type="evidence" value="ECO:0007669"/>
    <property type="project" value="UniProtKB-UniRule"/>
</dbReference>
<dbReference type="SFLD" id="SFLDS00113">
    <property type="entry name" value="Radical_SAM_Phosphomethylpyrim"/>
    <property type="match status" value="1"/>
</dbReference>
<evidence type="ECO:0000256" key="6">
    <source>
        <dbReference type="ARBA" id="ARBA00023004"/>
    </source>
</evidence>
<dbReference type="RefSeq" id="WP_076003582.1">
    <property type="nucleotide sequence ID" value="NZ_CP018258.1"/>
</dbReference>
<dbReference type="GO" id="GO:0051539">
    <property type="term" value="F:4 iron, 4 sulfur cluster binding"/>
    <property type="evidence" value="ECO:0007669"/>
    <property type="project" value="UniProtKB-KW"/>
</dbReference>
<dbReference type="GO" id="GO:0005829">
    <property type="term" value="C:cytosol"/>
    <property type="evidence" value="ECO:0007669"/>
    <property type="project" value="TreeGrafter"/>
</dbReference>
<keyword evidence="2" id="KW-0004">4Fe-4S</keyword>
<evidence type="ECO:0000313" key="10">
    <source>
        <dbReference type="EMBL" id="APV43804.1"/>
    </source>
</evidence>
<organism evidence="10 11">
    <name type="scientific">Dehalogenimonas formicexedens</name>
    <dbReference type="NCBI Taxonomy" id="1839801"/>
    <lineage>
        <taxon>Bacteria</taxon>
        <taxon>Bacillati</taxon>
        <taxon>Chloroflexota</taxon>
        <taxon>Dehalococcoidia</taxon>
        <taxon>Dehalococcoidales</taxon>
        <taxon>Dehalococcoidaceae</taxon>
        <taxon>Dehalogenimonas</taxon>
    </lineage>
</organism>
<proteinExistence type="predicted"/>
<reference evidence="11" key="1">
    <citation type="submission" date="2016-11" db="EMBL/GenBank/DDBJ databases">
        <title>Dehalogenimonas formicexedens sp. nov., a chlorinated alkane respiring bacterium isolated from contaminated groundwater.</title>
        <authorList>
            <person name="Key T.A."/>
            <person name="Bowman K.S."/>
            <person name="Lee I."/>
            <person name="Chun J."/>
            <person name="Albuquerque L."/>
            <person name="da Costa M.S."/>
            <person name="Rainey F.A."/>
            <person name="Moe W.M."/>
        </authorList>
    </citation>
    <scope>NUCLEOTIDE SEQUENCE [LARGE SCALE GENOMIC DNA]</scope>
    <source>
        <strain evidence="11">NSZ-14</strain>
    </source>
</reference>
<evidence type="ECO:0000313" key="11">
    <source>
        <dbReference type="Proteomes" id="UP000185934"/>
    </source>
</evidence>